<proteinExistence type="predicted"/>
<comment type="caution">
    <text evidence="2">The sequence shown here is derived from an EMBL/GenBank/DDBJ whole genome shotgun (WGS) entry which is preliminary data.</text>
</comment>
<accession>A0AAD2JGX3</accession>
<feature type="region of interest" description="Disordered" evidence="1">
    <location>
        <begin position="265"/>
        <end position="293"/>
    </location>
</feature>
<name>A0AAD2JGX3_9STRA</name>
<dbReference type="EMBL" id="CAKOGP040001758">
    <property type="protein sequence ID" value="CAJ1949133.1"/>
    <property type="molecule type" value="Genomic_DNA"/>
</dbReference>
<evidence type="ECO:0000313" key="2">
    <source>
        <dbReference type="EMBL" id="CAJ1949133.1"/>
    </source>
</evidence>
<feature type="region of interest" description="Disordered" evidence="1">
    <location>
        <begin position="70"/>
        <end position="96"/>
    </location>
</feature>
<sequence>MFSSSVTRLSKHLLATTKLSSTTATANANATAIAKASAATSDVWTISRQTFATNRKTIDAKNVKRLKIQAKKKKNLSKPAKSVEEQDNDQSKTEDANQPFLQQQEWVKFQQSISVDGFQTGQVTTATVLKKGRGGKQARRRKEMELAKLQESQDVTVNTDEKFPAIRYSQEETERLLEQAYAAVPERAGKRGTRNLQKQENRWQLVREIRSKYKAQIAAAHERRMEKRHWKRQQVIAAKEEAPSLRSQDVEYQAQVLQRWADTMYGSNNEEDTAATAAVEQGESLEKVASASD</sequence>
<keyword evidence="3" id="KW-1185">Reference proteome</keyword>
<gene>
    <name evidence="2" type="ORF">CYCCA115_LOCUS11942</name>
</gene>
<organism evidence="2 3">
    <name type="scientific">Cylindrotheca closterium</name>
    <dbReference type="NCBI Taxonomy" id="2856"/>
    <lineage>
        <taxon>Eukaryota</taxon>
        <taxon>Sar</taxon>
        <taxon>Stramenopiles</taxon>
        <taxon>Ochrophyta</taxon>
        <taxon>Bacillariophyta</taxon>
        <taxon>Bacillariophyceae</taxon>
        <taxon>Bacillariophycidae</taxon>
        <taxon>Bacillariales</taxon>
        <taxon>Bacillariaceae</taxon>
        <taxon>Cylindrotheca</taxon>
    </lineage>
</organism>
<dbReference type="Proteomes" id="UP001295423">
    <property type="component" value="Unassembled WGS sequence"/>
</dbReference>
<evidence type="ECO:0000313" key="3">
    <source>
        <dbReference type="Proteomes" id="UP001295423"/>
    </source>
</evidence>
<feature type="compositionally biased region" description="Basic and acidic residues" evidence="1">
    <location>
        <begin position="81"/>
        <end position="95"/>
    </location>
</feature>
<reference evidence="2" key="1">
    <citation type="submission" date="2023-08" db="EMBL/GenBank/DDBJ databases">
        <authorList>
            <person name="Audoor S."/>
            <person name="Bilcke G."/>
        </authorList>
    </citation>
    <scope>NUCLEOTIDE SEQUENCE</scope>
</reference>
<evidence type="ECO:0000256" key="1">
    <source>
        <dbReference type="SAM" id="MobiDB-lite"/>
    </source>
</evidence>
<dbReference type="AlphaFoldDB" id="A0AAD2JGX3"/>
<protein>
    <submittedName>
        <fullName evidence="2">Uncharacterized protein</fullName>
    </submittedName>
</protein>